<feature type="transmembrane region" description="Helical" evidence="2">
    <location>
        <begin position="20"/>
        <end position="37"/>
    </location>
</feature>
<feature type="compositionally biased region" description="Basic and acidic residues" evidence="1">
    <location>
        <begin position="146"/>
        <end position="161"/>
    </location>
</feature>
<keyword evidence="2" id="KW-0812">Transmembrane</keyword>
<proteinExistence type="predicted"/>
<organism evidence="3 4">
    <name type="scientific">Mollisia scopiformis</name>
    <name type="common">Conifer needle endophyte fungus</name>
    <name type="synonym">Phialocephala scopiformis</name>
    <dbReference type="NCBI Taxonomy" id="149040"/>
    <lineage>
        <taxon>Eukaryota</taxon>
        <taxon>Fungi</taxon>
        <taxon>Dikarya</taxon>
        <taxon>Ascomycota</taxon>
        <taxon>Pezizomycotina</taxon>
        <taxon>Leotiomycetes</taxon>
        <taxon>Helotiales</taxon>
        <taxon>Mollisiaceae</taxon>
        <taxon>Mollisia</taxon>
    </lineage>
</organism>
<keyword evidence="2" id="KW-0472">Membrane</keyword>
<evidence type="ECO:0000256" key="2">
    <source>
        <dbReference type="SAM" id="Phobius"/>
    </source>
</evidence>
<feature type="region of interest" description="Disordered" evidence="1">
    <location>
        <begin position="146"/>
        <end position="186"/>
    </location>
</feature>
<dbReference type="AlphaFoldDB" id="A0A194XAS4"/>
<protein>
    <submittedName>
        <fullName evidence="3">Uncharacterized protein</fullName>
    </submittedName>
</protein>
<evidence type="ECO:0000256" key="1">
    <source>
        <dbReference type="SAM" id="MobiDB-lite"/>
    </source>
</evidence>
<dbReference type="Proteomes" id="UP000070700">
    <property type="component" value="Unassembled WGS sequence"/>
</dbReference>
<dbReference type="GeneID" id="28817652"/>
<evidence type="ECO:0000313" key="3">
    <source>
        <dbReference type="EMBL" id="KUJ17263.1"/>
    </source>
</evidence>
<sequence length="186" mass="21558">MFLEVKAIEGEVEQLKSQRTNLITILAGLFLLLWPIISSLPPFSPLPIAWILWPWQNQIDTARYRLREVNTVQRTVLSLELLTVELLDEKRHDVLCSVRQLEQAMRSTENLTPEQGLEAKSLKYQLEWLSAQIIIRLHKKAQEVEQANREREQAEHTERKVQSAFQGQALQEPEDDSSICPECTVM</sequence>
<keyword evidence="2" id="KW-1133">Transmembrane helix</keyword>
<keyword evidence="4" id="KW-1185">Reference proteome</keyword>
<dbReference type="InParanoid" id="A0A194XAS4"/>
<accession>A0A194XAS4</accession>
<name>A0A194XAS4_MOLSC</name>
<reference evidence="3 4" key="1">
    <citation type="submission" date="2015-10" db="EMBL/GenBank/DDBJ databases">
        <title>Full genome of DAOMC 229536 Phialocephala scopiformis, a fungal endophyte of spruce producing the potent anti-insectan compound rugulosin.</title>
        <authorList>
            <consortium name="DOE Joint Genome Institute"/>
            <person name="Walker A.K."/>
            <person name="Frasz S.L."/>
            <person name="Seifert K.A."/>
            <person name="Miller J.D."/>
            <person name="Mondo S.J."/>
            <person name="Labutti K."/>
            <person name="Lipzen A."/>
            <person name="Dockter R."/>
            <person name="Kennedy M."/>
            <person name="Grigoriev I.V."/>
            <person name="Spatafora J.W."/>
        </authorList>
    </citation>
    <scope>NUCLEOTIDE SEQUENCE [LARGE SCALE GENOMIC DNA]</scope>
    <source>
        <strain evidence="3 4">CBS 120377</strain>
    </source>
</reference>
<dbReference type="KEGG" id="psco:LY89DRAFT_49607"/>
<dbReference type="RefSeq" id="XP_018071618.1">
    <property type="nucleotide sequence ID" value="XM_018207926.1"/>
</dbReference>
<dbReference type="EMBL" id="KQ947414">
    <property type="protein sequence ID" value="KUJ17263.1"/>
    <property type="molecule type" value="Genomic_DNA"/>
</dbReference>
<evidence type="ECO:0000313" key="4">
    <source>
        <dbReference type="Proteomes" id="UP000070700"/>
    </source>
</evidence>
<gene>
    <name evidence="3" type="ORF">LY89DRAFT_49607</name>
</gene>